<reference evidence="7" key="2">
    <citation type="submission" date="2025-09" db="UniProtKB">
        <authorList>
            <consortium name="Ensembl"/>
        </authorList>
    </citation>
    <scope>IDENTIFICATION</scope>
</reference>
<dbReference type="InterPro" id="IPR017907">
    <property type="entry name" value="Znf_RING_CS"/>
</dbReference>
<evidence type="ECO:0000313" key="8">
    <source>
        <dbReference type="Proteomes" id="UP000694560"/>
    </source>
</evidence>
<feature type="region of interest" description="Disordered" evidence="5">
    <location>
        <begin position="1"/>
        <end position="24"/>
    </location>
</feature>
<evidence type="ECO:0000256" key="1">
    <source>
        <dbReference type="ARBA" id="ARBA00022723"/>
    </source>
</evidence>
<dbReference type="InterPro" id="IPR013083">
    <property type="entry name" value="Znf_RING/FYVE/PHD"/>
</dbReference>
<dbReference type="AlphaFoldDB" id="A0A8C5UBH5"/>
<evidence type="ECO:0000256" key="5">
    <source>
        <dbReference type="SAM" id="MobiDB-lite"/>
    </source>
</evidence>
<evidence type="ECO:0000256" key="3">
    <source>
        <dbReference type="ARBA" id="ARBA00022833"/>
    </source>
</evidence>
<dbReference type="InterPro" id="IPR001841">
    <property type="entry name" value="Znf_RING"/>
</dbReference>
<proteinExistence type="predicted"/>
<dbReference type="GO" id="GO:0008270">
    <property type="term" value="F:zinc ion binding"/>
    <property type="evidence" value="ECO:0007669"/>
    <property type="project" value="UniProtKB-KW"/>
</dbReference>
<keyword evidence="1" id="KW-0479">Metal-binding</keyword>
<evidence type="ECO:0000259" key="6">
    <source>
        <dbReference type="PROSITE" id="PS50089"/>
    </source>
</evidence>
<sequence>LASAASPSTPDSTDGAGQARGSSCQSFRICRICVSPIQSRAAVEPCGHVFCRACIQQQAAPGAAATCPVCREPIGAIRLLQGQDNRAGPAPRRRRRLHPFWKHTAAGTWGEG</sequence>
<keyword evidence="2 4" id="KW-0863">Zinc-finger</keyword>
<evidence type="ECO:0000256" key="4">
    <source>
        <dbReference type="PROSITE-ProRule" id="PRU00175"/>
    </source>
</evidence>
<dbReference type="Pfam" id="PF13920">
    <property type="entry name" value="zf-C3HC4_3"/>
    <property type="match status" value="1"/>
</dbReference>
<dbReference type="SUPFAM" id="SSF57850">
    <property type="entry name" value="RING/U-box"/>
    <property type="match status" value="1"/>
</dbReference>
<evidence type="ECO:0000313" key="7">
    <source>
        <dbReference type="Ensembl" id="ENSMCSP00000017882.1"/>
    </source>
</evidence>
<dbReference type="SMART" id="SM00184">
    <property type="entry name" value="RING"/>
    <property type="match status" value="1"/>
</dbReference>
<feature type="compositionally biased region" description="Low complexity" evidence="5">
    <location>
        <begin position="1"/>
        <end position="14"/>
    </location>
</feature>
<dbReference type="PROSITE" id="PS50089">
    <property type="entry name" value="ZF_RING_2"/>
    <property type="match status" value="1"/>
</dbReference>
<accession>A0A8C5UBH5</accession>
<reference evidence="7" key="1">
    <citation type="submission" date="2025-08" db="UniProtKB">
        <authorList>
            <consortium name="Ensembl"/>
        </authorList>
    </citation>
    <scope>IDENTIFICATION</scope>
</reference>
<evidence type="ECO:0000256" key="2">
    <source>
        <dbReference type="ARBA" id="ARBA00022771"/>
    </source>
</evidence>
<dbReference type="PROSITE" id="PS00518">
    <property type="entry name" value="ZF_RING_1"/>
    <property type="match status" value="1"/>
</dbReference>
<keyword evidence="3" id="KW-0862">Zinc</keyword>
<dbReference type="Proteomes" id="UP000694560">
    <property type="component" value="Unplaced"/>
</dbReference>
<keyword evidence="8" id="KW-1185">Reference proteome</keyword>
<dbReference type="Ensembl" id="ENSMCST00000018338.1">
    <property type="protein sequence ID" value="ENSMCSP00000017882.1"/>
    <property type="gene ID" value="ENSMCSG00000012556.1"/>
</dbReference>
<dbReference type="Gene3D" id="3.30.40.10">
    <property type="entry name" value="Zinc/RING finger domain, C3HC4 (zinc finger)"/>
    <property type="match status" value="1"/>
</dbReference>
<protein>
    <recommendedName>
        <fullName evidence="6">RING-type domain-containing protein</fullName>
    </recommendedName>
</protein>
<dbReference type="OrthoDB" id="6270329at2759"/>
<organism evidence="7 8">
    <name type="scientific">Malurus cyaneus samueli</name>
    <dbReference type="NCBI Taxonomy" id="2593467"/>
    <lineage>
        <taxon>Eukaryota</taxon>
        <taxon>Metazoa</taxon>
        <taxon>Chordata</taxon>
        <taxon>Craniata</taxon>
        <taxon>Vertebrata</taxon>
        <taxon>Euteleostomi</taxon>
        <taxon>Archelosauria</taxon>
        <taxon>Archosauria</taxon>
        <taxon>Dinosauria</taxon>
        <taxon>Saurischia</taxon>
        <taxon>Theropoda</taxon>
        <taxon>Coelurosauria</taxon>
        <taxon>Aves</taxon>
        <taxon>Neognathae</taxon>
        <taxon>Neoaves</taxon>
        <taxon>Telluraves</taxon>
        <taxon>Australaves</taxon>
        <taxon>Passeriformes</taxon>
        <taxon>Meliphagoidea</taxon>
        <taxon>Maluridae</taxon>
        <taxon>Malurus</taxon>
    </lineage>
</organism>
<feature type="domain" description="RING-type" evidence="6">
    <location>
        <begin position="30"/>
        <end position="71"/>
    </location>
</feature>
<name>A0A8C5UBH5_9PASS</name>